<organism evidence="9 10">
    <name type="scientific">Exophiala bonariae</name>
    <dbReference type="NCBI Taxonomy" id="1690606"/>
    <lineage>
        <taxon>Eukaryota</taxon>
        <taxon>Fungi</taxon>
        <taxon>Dikarya</taxon>
        <taxon>Ascomycota</taxon>
        <taxon>Pezizomycotina</taxon>
        <taxon>Eurotiomycetes</taxon>
        <taxon>Chaetothyriomycetidae</taxon>
        <taxon>Chaetothyriales</taxon>
        <taxon>Herpotrichiellaceae</taxon>
        <taxon>Exophiala</taxon>
    </lineage>
</organism>
<comment type="caution">
    <text evidence="9">The sequence shown here is derived from an EMBL/GenBank/DDBJ whole genome shotgun (WGS) entry which is preliminary data.</text>
</comment>
<comment type="similarity">
    <text evidence="2 7">Belongs to the purine-cytosine permease (2.A.39) family.</text>
</comment>
<dbReference type="PANTHER" id="PTHR31806:SF1">
    <property type="entry name" value="PURINE-CYTOSINE PERMEASE FCY2-RELATED"/>
    <property type="match status" value="1"/>
</dbReference>
<accession>A0AAV9N9M2</accession>
<feature type="transmembrane region" description="Helical" evidence="8">
    <location>
        <begin position="304"/>
        <end position="323"/>
    </location>
</feature>
<evidence type="ECO:0000313" key="10">
    <source>
        <dbReference type="Proteomes" id="UP001358417"/>
    </source>
</evidence>
<evidence type="ECO:0000256" key="2">
    <source>
        <dbReference type="ARBA" id="ARBA00008974"/>
    </source>
</evidence>
<feature type="transmembrane region" description="Helical" evidence="8">
    <location>
        <begin position="236"/>
        <end position="254"/>
    </location>
</feature>
<comment type="subcellular location">
    <subcellularLocation>
        <location evidence="1">Membrane</location>
        <topology evidence="1">Multi-pass membrane protein</topology>
    </subcellularLocation>
</comment>
<feature type="transmembrane region" description="Helical" evidence="8">
    <location>
        <begin position="397"/>
        <end position="419"/>
    </location>
</feature>
<dbReference type="PIRSF" id="PIRSF002744">
    <property type="entry name" value="Pur-cyt_permease"/>
    <property type="match status" value="1"/>
</dbReference>
<dbReference type="Proteomes" id="UP001358417">
    <property type="component" value="Unassembled WGS sequence"/>
</dbReference>
<reference evidence="9 10" key="1">
    <citation type="submission" date="2023-08" db="EMBL/GenBank/DDBJ databases">
        <title>Black Yeasts Isolated from many extreme environments.</title>
        <authorList>
            <person name="Coleine C."/>
            <person name="Stajich J.E."/>
            <person name="Selbmann L."/>
        </authorList>
    </citation>
    <scope>NUCLEOTIDE SEQUENCE [LARGE SCALE GENOMIC DNA]</scope>
    <source>
        <strain evidence="9 10">CCFEE 5792</strain>
    </source>
</reference>
<evidence type="ECO:0000313" key="9">
    <source>
        <dbReference type="EMBL" id="KAK5051029.1"/>
    </source>
</evidence>
<proteinExistence type="inferred from homology"/>
<sequence>MDSQYESKEVKLTVESAAGADAQAGELVEKSFWLKTRKWIRTIGAEELGIERIPEELRTNQRASDLFTIFFSANCNTATLALGFLGPTLFGLGWWDSFCCLLFFNLFGALVPAVVAPWGPKMGLRTMIIPRYSFGWWPAKVLAILNCVNQIGWAMVNAISGASVMYDVGDGKLPLTVCVLIVGLLAVLLGLFGYKVLHFYDRYSWIVMVICFIIVAGFGGKHFVNIPMGSGGIEASSVLSFGTAIIGFEVAWLPVAADYGVYMRSDTKSLTSFSWSYCGWLSSQLFIELLGAAIGTLIANSDPVFADASGIGGLIGACFGAYGSGARNFGKFIEVLLGLSCVAVITTNVYSLGLSVQMVTQKLLVVPRFVWSSIGSVIFLAAAMAGREHLEEVMENFLLICAYWIVPFSTTFICEHYIWRRGYKYDLNAWNDRTKLPHGIAASIAWVIGTVLGLLNMSQHWWVGPIAAGIGDSPYGTDISWILAMFATAIIYIPLRMWEQKKYNNFYVTSLPESS</sequence>
<evidence type="ECO:0000256" key="4">
    <source>
        <dbReference type="ARBA" id="ARBA00022692"/>
    </source>
</evidence>
<feature type="transmembrane region" description="Helical" evidence="8">
    <location>
        <begin position="479"/>
        <end position="495"/>
    </location>
</feature>
<dbReference type="AlphaFoldDB" id="A0AAV9N9M2"/>
<evidence type="ECO:0000256" key="8">
    <source>
        <dbReference type="SAM" id="Phobius"/>
    </source>
</evidence>
<keyword evidence="6 7" id="KW-0472">Membrane</keyword>
<dbReference type="GeneID" id="89971775"/>
<feature type="transmembrane region" description="Helical" evidence="8">
    <location>
        <begin position="365"/>
        <end position="385"/>
    </location>
</feature>
<feature type="transmembrane region" description="Helical" evidence="8">
    <location>
        <begin position="66"/>
        <end position="86"/>
    </location>
</feature>
<evidence type="ECO:0000256" key="3">
    <source>
        <dbReference type="ARBA" id="ARBA00022448"/>
    </source>
</evidence>
<keyword evidence="4 8" id="KW-0812">Transmembrane</keyword>
<evidence type="ECO:0008006" key="11">
    <source>
        <dbReference type="Google" id="ProtNLM"/>
    </source>
</evidence>
<feature type="transmembrane region" description="Helical" evidence="8">
    <location>
        <begin position="440"/>
        <end position="459"/>
    </location>
</feature>
<feature type="transmembrane region" description="Helical" evidence="8">
    <location>
        <begin position="92"/>
        <end position="118"/>
    </location>
</feature>
<dbReference type="GO" id="GO:0022857">
    <property type="term" value="F:transmembrane transporter activity"/>
    <property type="evidence" value="ECO:0007669"/>
    <property type="project" value="InterPro"/>
</dbReference>
<dbReference type="Pfam" id="PF02133">
    <property type="entry name" value="Transp_cyt_pur"/>
    <property type="match status" value="1"/>
</dbReference>
<protein>
    <recommendedName>
        <fullName evidence="11">NCS1 nucleoside transporter</fullName>
    </recommendedName>
</protein>
<dbReference type="Gene3D" id="1.10.4160.10">
    <property type="entry name" value="Hydantoin permease"/>
    <property type="match status" value="1"/>
</dbReference>
<dbReference type="GO" id="GO:0005886">
    <property type="term" value="C:plasma membrane"/>
    <property type="evidence" value="ECO:0007669"/>
    <property type="project" value="TreeGrafter"/>
</dbReference>
<dbReference type="EMBL" id="JAVRRD010000016">
    <property type="protein sequence ID" value="KAK5051029.1"/>
    <property type="molecule type" value="Genomic_DNA"/>
</dbReference>
<feature type="transmembrane region" description="Helical" evidence="8">
    <location>
        <begin position="274"/>
        <end position="297"/>
    </location>
</feature>
<dbReference type="PANTHER" id="PTHR31806">
    <property type="entry name" value="PURINE-CYTOSINE PERMEASE FCY2-RELATED"/>
    <property type="match status" value="1"/>
</dbReference>
<keyword evidence="5 8" id="KW-1133">Transmembrane helix</keyword>
<feature type="transmembrane region" description="Helical" evidence="8">
    <location>
        <begin position="335"/>
        <end position="353"/>
    </location>
</feature>
<feature type="transmembrane region" description="Helical" evidence="8">
    <location>
        <begin position="173"/>
        <end position="197"/>
    </location>
</feature>
<keyword evidence="3 7" id="KW-0813">Transport</keyword>
<name>A0AAV9N9M2_9EURO</name>
<gene>
    <name evidence="9" type="ORF">LTR84_003588</name>
</gene>
<feature type="transmembrane region" description="Helical" evidence="8">
    <location>
        <begin position="203"/>
        <end position="224"/>
    </location>
</feature>
<keyword evidence="10" id="KW-1185">Reference proteome</keyword>
<evidence type="ECO:0000256" key="7">
    <source>
        <dbReference type="PIRNR" id="PIRNR002744"/>
    </source>
</evidence>
<dbReference type="InterPro" id="IPR001248">
    <property type="entry name" value="Pur-cyt_permease"/>
</dbReference>
<dbReference type="RefSeq" id="XP_064705529.1">
    <property type="nucleotide sequence ID" value="XM_064847176.1"/>
</dbReference>
<evidence type="ECO:0000256" key="5">
    <source>
        <dbReference type="ARBA" id="ARBA00022989"/>
    </source>
</evidence>
<dbReference type="InterPro" id="IPR026030">
    <property type="entry name" value="Pur-cyt_permease_Fcy2/21/22"/>
</dbReference>
<evidence type="ECO:0000256" key="1">
    <source>
        <dbReference type="ARBA" id="ARBA00004141"/>
    </source>
</evidence>
<evidence type="ECO:0000256" key="6">
    <source>
        <dbReference type="ARBA" id="ARBA00023136"/>
    </source>
</evidence>